<dbReference type="InterPro" id="IPR001667">
    <property type="entry name" value="DDH_dom"/>
</dbReference>
<name>A0A1Y4N5A1_9FIRM</name>
<feature type="domain" description="DDH" evidence="1">
    <location>
        <begin position="49"/>
        <end position="154"/>
    </location>
</feature>
<proteinExistence type="predicted"/>
<accession>A0A1Y4N5A1</accession>
<evidence type="ECO:0000259" key="1">
    <source>
        <dbReference type="Pfam" id="PF01368"/>
    </source>
</evidence>
<dbReference type="AlphaFoldDB" id="A0A1Y4N5A1"/>
<evidence type="ECO:0000313" key="2">
    <source>
        <dbReference type="EMBL" id="OUP70596.1"/>
    </source>
</evidence>
<protein>
    <recommendedName>
        <fullName evidence="1">DDH domain-containing protein</fullName>
    </recommendedName>
</protein>
<sequence>MVYGSFNEAMKERGMESFILSSGLVKRMPLNTQKLVSKLEEAIKSNKKIFCDPDCDPDGYFSGLCMKTMFDKIGFSNYTIPLHTNKRHSLSQTFMTSIIEGGYDVVVILDSSSNDMDGIHFLCEHGITVLVIDHHDTNYVFKDYPENCVIVNPRIDRRFKQADYAEMSAGALTALICDMTLETVFHISNNKELYVYGYITLYSDSCDLNNKTNREFIMEFKDFGVLPEIVNLFMTRYDSFNRNFVSWRMIPRINSLIRAEEFEFIYKLFYDRRELMMSKESTMSFIEQIYSQSKRRARDFEGIGKIHNYENIVCLELPHSLYQSYRNYTGLIAAQLSTEYSKAAMCVVGASYESLEGSVRDTLNRDLKSIFQTLCYAEGHPAAFGVEVKADQLENVLSIADSMKEAFAWSEDAIVVDWDTEDPTVEAAESEIYRMATYNEFSGGSVPVAYATVTLHEKFKFRPMGKCSRAVYNGFKFVSFKNTLVPGCRVMCKPIFSGVEPEMVVEAIIS</sequence>
<comment type="caution">
    <text evidence="2">The sequence shown here is derived from an EMBL/GenBank/DDBJ whole genome shotgun (WGS) entry which is preliminary data.</text>
</comment>
<dbReference type="RefSeq" id="WP_087299705.1">
    <property type="nucleotide sequence ID" value="NZ_NFKP01000003.1"/>
</dbReference>
<dbReference type="EMBL" id="NFKP01000003">
    <property type="protein sequence ID" value="OUP70596.1"/>
    <property type="molecule type" value="Genomic_DNA"/>
</dbReference>
<gene>
    <name evidence="2" type="ORF">B5F11_03920</name>
</gene>
<dbReference type="Proteomes" id="UP000196386">
    <property type="component" value="Unassembled WGS sequence"/>
</dbReference>
<dbReference type="InterPro" id="IPR038763">
    <property type="entry name" value="DHH_sf"/>
</dbReference>
<reference evidence="3" key="1">
    <citation type="submission" date="2017-04" db="EMBL/GenBank/DDBJ databases">
        <title>Function of individual gut microbiota members based on whole genome sequencing of pure cultures obtained from chicken caecum.</title>
        <authorList>
            <person name="Medvecky M."/>
            <person name="Cejkova D."/>
            <person name="Polansky O."/>
            <person name="Karasova D."/>
            <person name="Kubasova T."/>
            <person name="Cizek A."/>
            <person name="Rychlik I."/>
        </authorList>
    </citation>
    <scope>NUCLEOTIDE SEQUENCE [LARGE SCALE GENOMIC DNA]</scope>
    <source>
        <strain evidence="3">An175</strain>
    </source>
</reference>
<dbReference type="Gene3D" id="3.10.310.30">
    <property type="match status" value="1"/>
</dbReference>
<organism evidence="2 3">
    <name type="scientific">Anaerotruncus colihominis</name>
    <dbReference type="NCBI Taxonomy" id="169435"/>
    <lineage>
        <taxon>Bacteria</taxon>
        <taxon>Bacillati</taxon>
        <taxon>Bacillota</taxon>
        <taxon>Clostridia</taxon>
        <taxon>Eubacteriales</taxon>
        <taxon>Oscillospiraceae</taxon>
        <taxon>Anaerotruncus</taxon>
    </lineage>
</organism>
<dbReference type="Gene3D" id="3.90.1640.30">
    <property type="match status" value="1"/>
</dbReference>
<dbReference type="SUPFAM" id="SSF64182">
    <property type="entry name" value="DHH phosphoesterases"/>
    <property type="match status" value="1"/>
</dbReference>
<dbReference type="GO" id="GO:0004527">
    <property type="term" value="F:exonuclease activity"/>
    <property type="evidence" value="ECO:0007669"/>
    <property type="project" value="UniProtKB-KW"/>
</dbReference>
<evidence type="ECO:0000313" key="3">
    <source>
        <dbReference type="Proteomes" id="UP000196386"/>
    </source>
</evidence>
<dbReference type="Pfam" id="PF01368">
    <property type="entry name" value="DHH"/>
    <property type="match status" value="1"/>
</dbReference>
<dbReference type="PANTHER" id="PTHR30255:SF2">
    <property type="entry name" value="SINGLE-STRANDED-DNA-SPECIFIC EXONUCLEASE RECJ"/>
    <property type="match status" value="1"/>
</dbReference>
<dbReference type="PANTHER" id="PTHR30255">
    <property type="entry name" value="SINGLE-STRANDED-DNA-SPECIFIC EXONUCLEASE RECJ"/>
    <property type="match status" value="1"/>
</dbReference>
<dbReference type="InterPro" id="IPR051673">
    <property type="entry name" value="SSDNA_exonuclease_RecJ"/>
</dbReference>